<feature type="compositionally biased region" description="Acidic residues" evidence="1">
    <location>
        <begin position="172"/>
        <end position="186"/>
    </location>
</feature>
<keyword evidence="3" id="KW-1185">Reference proteome</keyword>
<proteinExistence type="predicted"/>
<reference evidence="2 3" key="2">
    <citation type="journal article" date="2019" name="G3 (Bethesda)">
        <title>Hybrid Assembly of the Genome of the Entomopathogenic Nematode Steinernema carpocapsae Identifies the X-Chromosome.</title>
        <authorList>
            <person name="Serra L."/>
            <person name="Macchietto M."/>
            <person name="Macias-Munoz A."/>
            <person name="McGill C.J."/>
            <person name="Rodriguez I.M."/>
            <person name="Rodriguez B."/>
            <person name="Murad R."/>
            <person name="Mortazavi A."/>
        </authorList>
    </citation>
    <scope>NUCLEOTIDE SEQUENCE [LARGE SCALE GENOMIC DNA]</scope>
    <source>
        <strain evidence="2 3">ALL</strain>
    </source>
</reference>
<organism evidence="2 3">
    <name type="scientific">Steinernema carpocapsae</name>
    <name type="common">Entomopathogenic nematode</name>
    <dbReference type="NCBI Taxonomy" id="34508"/>
    <lineage>
        <taxon>Eukaryota</taxon>
        <taxon>Metazoa</taxon>
        <taxon>Ecdysozoa</taxon>
        <taxon>Nematoda</taxon>
        <taxon>Chromadorea</taxon>
        <taxon>Rhabditida</taxon>
        <taxon>Tylenchina</taxon>
        <taxon>Panagrolaimomorpha</taxon>
        <taxon>Strongyloidoidea</taxon>
        <taxon>Steinernematidae</taxon>
        <taxon>Steinernema</taxon>
    </lineage>
</organism>
<evidence type="ECO:0000313" key="2">
    <source>
        <dbReference type="EMBL" id="TMS33309.1"/>
    </source>
</evidence>
<dbReference type="EMBL" id="CM016762">
    <property type="protein sequence ID" value="TMS33309.1"/>
    <property type="molecule type" value="Genomic_DNA"/>
</dbReference>
<feature type="region of interest" description="Disordered" evidence="1">
    <location>
        <begin position="116"/>
        <end position="186"/>
    </location>
</feature>
<comment type="caution">
    <text evidence="2">The sequence shown here is derived from an EMBL/GenBank/DDBJ whole genome shotgun (WGS) entry which is preliminary data.</text>
</comment>
<reference evidence="2 3" key="1">
    <citation type="journal article" date="2015" name="Genome Biol.">
        <title>Comparative genomics of Steinernema reveals deeply conserved gene regulatory networks.</title>
        <authorList>
            <person name="Dillman A.R."/>
            <person name="Macchietto M."/>
            <person name="Porter C.F."/>
            <person name="Rogers A."/>
            <person name="Williams B."/>
            <person name="Antoshechkin I."/>
            <person name="Lee M.M."/>
            <person name="Goodwin Z."/>
            <person name="Lu X."/>
            <person name="Lewis E.E."/>
            <person name="Goodrich-Blair H."/>
            <person name="Stock S.P."/>
            <person name="Adams B.J."/>
            <person name="Sternberg P.W."/>
            <person name="Mortazavi A."/>
        </authorList>
    </citation>
    <scope>NUCLEOTIDE SEQUENCE [LARGE SCALE GENOMIC DNA]</scope>
    <source>
        <strain evidence="2 3">ALL</strain>
    </source>
</reference>
<evidence type="ECO:0000313" key="3">
    <source>
        <dbReference type="Proteomes" id="UP000298663"/>
    </source>
</evidence>
<gene>
    <name evidence="2" type="ORF">L596_001068</name>
</gene>
<dbReference type="AlphaFoldDB" id="A0A4U8UL74"/>
<name>A0A4U8UL74_STECR</name>
<accession>A0A4U8UL74</accession>
<sequence>MVKDIGLITRTFPGRCIDYFIWVQRLQQELQYKMFAVPGATFEVGQWVQCTITEGACGYFKIETIRRTKKTHAAAALHVDRVLTIPSAKEDPLVAQNCQAQNEEIDGAFEHLSLTPEPPNQDTCKSAAAINPPYQDAPTADQAPKEVQFQEEDDSSDEDVLSEPGERHANDAEDIEIFEVEDSDDE</sequence>
<dbReference type="EMBL" id="AZBU02000001">
    <property type="protein sequence ID" value="TMS33309.1"/>
    <property type="molecule type" value="Genomic_DNA"/>
</dbReference>
<feature type="compositionally biased region" description="Acidic residues" evidence="1">
    <location>
        <begin position="149"/>
        <end position="161"/>
    </location>
</feature>
<dbReference type="Proteomes" id="UP000298663">
    <property type="component" value="Chromosome X"/>
</dbReference>
<evidence type="ECO:0000256" key="1">
    <source>
        <dbReference type="SAM" id="MobiDB-lite"/>
    </source>
</evidence>
<protein>
    <submittedName>
        <fullName evidence="2">Uncharacterized protein</fullName>
    </submittedName>
</protein>